<keyword evidence="5" id="KW-1185">Reference proteome</keyword>
<evidence type="ECO:0000256" key="1">
    <source>
        <dbReference type="ARBA" id="ARBA00007797"/>
    </source>
</evidence>
<name>A0ABQ7JAG6_9APIC</name>
<dbReference type="Proteomes" id="UP000823046">
    <property type="component" value="Unassembled WGS sequence"/>
</dbReference>
<reference evidence="4 5" key="1">
    <citation type="journal article" date="2020" name="bioRxiv">
        <title>Metabolic contributions of an alphaproteobacterial endosymbiont in the apicomplexan Cardiosporidium cionae.</title>
        <authorList>
            <person name="Hunter E.S."/>
            <person name="Paight C.J."/>
            <person name="Lane C.E."/>
        </authorList>
    </citation>
    <scope>NUCLEOTIDE SEQUENCE [LARGE SCALE GENOMIC DNA]</scope>
    <source>
        <strain evidence="4">ESH_2018</strain>
    </source>
</reference>
<dbReference type="InterPro" id="IPR005612">
    <property type="entry name" value="CCAAT-binding_factor"/>
</dbReference>
<comment type="caution">
    <text evidence="4">The sequence shown here is derived from an EMBL/GenBank/DDBJ whole genome shotgun (WGS) entry which is preliminary data.</text>
</comment>
<feature type="domain" description="CCAAT-binding factor" evidence="3">
    <location>
        <begin position="453"/>
        <end position="649"/>
    </location>
</feature>
<dbReference type="EMBL" id="JADAQX010000268">
    <property type="protein sequence ID" value="KAF8820938.1"/>
    <property type="molecule type" value="Genomic_DNA"/>
</dbReference>
<accession>A0ABQ7JAG6</accession>
<evidence type="ECO:0000313" key="5">
    <source>
        <dbReference type="Proteomes" id="UP000823046"/>
    </source>
</evidence>
<gene>
    <name evidence="4" type="ORF">IE077_000382</name>
</gene>
<dbReference type="PANTHER" id="PTHR12455:SF0">
    <property type="entry name" value="NUCLEOLAR COMPLEX PROTEIN 4 HOMOLOG"/>
    <property type="match status" value="1"/>
</dbReference>
<dbReference type="PANTHER" id="PTHR12455">
    <property type="entry name" value="NUCLEOLAR COMPLEX PROTEIN 4"/>
    <property type="match status" value="1"/>
</dbReference>
<organism evidence="4 5">
    <name type="scientific">Cardiosporidium cionae</name>
    <dbReference type="NCBI Taxonomy" id="476202"/>
    <lineage>
        <taxon>Eukaryota</taxon>
        <taxon>Sar</taxon>
        <taxon>Alveolata</taxon>
        <taxon>Apicomplexa</taxon>
        <taxon>Aconoidasida</taxon>
        <taxon>Nephromycida</taxon>
        <taxon>Cardiosporidium</taxon>
    </lineage>
</organism>
<dbReference type="InterPro" id="IPR027193">
    <property type="entry name" value="Noc4"/>
</dbReference>
<dbReference type="Pfam" id="PF03914">
    <property type="entry name" value="CBF"/>
    <property type="match status" value="1"/>
</dbReference>
<evidence type="ECO:0000256" key="2">
    <source>
        <dbReference type="SAM" id="MobiDB-lite"/>
    </source>
</evidence>
<protein>
    <submittedName>
        <fullName evidence="4">CBF/Mak21 family protein</fullName>
    </submittedName>
</protein>
<proteinExistence type="inferred from homology"/>
<evidence type="ECO:0000259" key="3">
    <source>
        <dbReference type="Pfam" id="PF03914"/>
    </source>
</evidence>
<feature type="region of interest" description="Disordered" evidence="2">
    <location>
        <begin position="295"/>
        <end position="320"/>
    </location>
</feature>
<comment type="similarity">
    <text evidence="1">Belongs to the CBF/MAK21 family.</text>
</comment>
<evidence type="ECO:0000313" key="4">
    <source>
        <dbReference type="EMBL" id="KAF8820938.1"/>
    </source>
</evidence>
<sequence>MLSPATFLSLLSKGDVEICISALRISPSIGKSAAATTSSPAEVAKLLSLTLKALCTTKFKLLLPFHFAEFHGGLSASVSSVSNSSFNGGFGEVVDESSSLKVSDGGMAEPISIVQFRCFLNVLFSLLHSGGCHTESAQLRVCALRLIKRVVKHEALLRQKKNGDFSFPLGFFQVCVSIALQIPRANQEYVDCFCDEYIHASDLRYYSLIVMRKILEDYASRSAHDCSIPKWCNKAGSESEKESVANDAMEKFELPYNGKNYINIFQSGTPWYFWSRSSTELVSTFFSILSAVPSPQKNMKTTDEESVPEEATNSSSQKKRKKIIDGDSALNCFIENLNNSKCCNAYNYRQIFQTVWLLFLRCVPSDSKALESILHYLPKHVLPHLSNPLAFSECFLSLYANCSNPSLNIVALCGVFYLLTKHRLGDPHVLGEGRFSNDSSNLDGNVDAADRNSNDVCHHFFIQLYRLVKPITFSIARRAGFLRLLKTALFSPLLPIHLVSLFIKKCARTACLVPPAAALWLLVFIHTLLRKYKNVCTPLLHVPATLARSIQIELDSFDFEEASLTFSANSDGHVSLNHEITNVSDISRNDRAIEQNQSHNSINLIDCLPDCFRFNQSDVTGSLREQIRLSLWELELLKKHYYPAVAQMAQLFDTDIFKDNAKSVDIEDFLEITYEKLLKNDMKTKRRRTCDTTGTLKAAAIASVPNVEPPAVTRLLSVANLF</sequence>